<gene>
    <name evidence="1" type="ORF">CLOSAC_39080</name>
</gene>
<organism evidence="1 2">
    <name type="scientific">Clostridium saccharobutylicum</name>
    <dbReference type="NCBI Taxonomy" id="169679"/>
    <lineage>
        <taxon>Bacteria</taxon>
        <taxon>Bacillati</taxon>
        <taxon>Bacillota</taxon>
        <taxon>Clostridia</taxon>
        <taxon>Eubacteriales</taxon>
        <taxon>Clostridiaceae</taxon>
        <taxon>Clostridium</taxon>
    </lineage>
</organism>
<dbReference type="AlphaFoldDB" id="A0A1S8MT72"/>
<comment type="caution">
    <text evidence="1">The sequence shown here is derived from an EMBL/GenBank/DDBJ whole genome shotgun (WGS) entry which is preliminary data.</text>
</comment>
<dbReference type="RefSeq" id="WP_207651927.1">
    <property type="nucleotide sequence ID" value="NZ_LZYZ01000008.1"/>
</dbReference>
<evidence type="ECO:0000313" key="2">
    <source>
        <dbReference type="Proteomes" id="UP000191154"/>
    </source>
</evidence>
<sequence>MWEIFNYIRSNGSSSAKTSDTIKRYFGTEHGSEIEMTPGAVNIKGGSKEPLSLSIDENVGVTLKSPKNLNLNADDDIIIKTPASVKLKAQSQIGVTKTGTESGFSVETDMHIKGNNVIKDGIGSSNLDFDNFDPKTGTNKKEIMVKQNHLIIC</sequence>
<reference evidence="1 2" key="1">
    <citation type="submission" date="2016-05" db="EMBL/GenBank/DDBJ databases">
        <title>Microbial solvent formation.</title>
        <authorList>
            <person name="Poehlein A."/>
            <person name="Montoya Solano J.D."/>
            <person name="Flitsch S."/>
            <person name="Krabben P."/>
            <person name="Duerre P."/>
            <person name="Daniel R."/>
        </authorList>
    </citation>
    <scope>NUCLEOTIDE SEQUENCE [LARGE SCALE GENOMIC DNA]</scope>
    <source>
        <strain evidence="1 2">L1-8</strain>
    </source>
</reference>
<dbReference type="Proteomes" id="UP000191154">
    <property type="component" value="Unassembled WGS sequence"/>
</dbReference>
<protein>
    <submittedName>
        <fullName evidence="1">Uncharacterized protein</fullName>
    </submittedName>
</protein>
<evidence type="ECO:0000313" key="1">
    <source>
        <dbReference type="EMBL" id="OOM07379.1"/>
    </source>
</evidence>
<proteinExistence type="predicted"/>
<name>A0A1S8MT72_CLOSA</name>
<accession>A0A1S8MT72</accession>
<dbReference type="EMBL" id="LZYZ01000008">
    <property type="protein sequence ID" value="OOM07379.1"/>
    <property type="molecule type" value="Genomic_DNA"/>
</dbReference>